<evidence type="ECO:0000259" key="2">
    <source>
        <dbReference type="Pfam" id="PF07705"/>
    </source>
</evidence>
<keyword evidence="1" id="KW-0732">Signal</keyword>
<dbReference type="EMBL" id="DSLG01000001">
    <property type="protein sequence ID" value="HEA86432.1"/>
    <property type="molecule type" value="Genomic_DNA"/>
</dbReference>
<dbReference type="PANTHER" id="PTHR45632">
    <property type="entry name" value="LD33804P"/>
    <property type="match status" value="1"/>
</dbReference>
<name>A0A7C1NAJ7_UNCW3</name>
<dbReference type="InterPro" id="IPR011635">
    <property type="entry name" value="CARDB"/>
</dbReference>
<evidence type="ECO:0000259" key="3">
    <source>
        <dbReference type="Pfam" id="PF13860"/>
    </source>
</evidence>
<comment type="caution">
    <text evidence="4">The sequence shown here is derived from an EMBL/GenBank/DDBJ whole genome shotgun (WGS) entry which is preliminary data.</text>
</comment>
<dbReference type="Gene3D" id="2.60.40.4070">
    <property type="match status" value="1"/>
</dbReference>
<feature type="domain" description="CARDB" evidence="2">
    <location>
        <begin position="358"/>
        <end position="447"/>
    </location>
</feature>
<accession>A0A7C1NAJ7</accession>
<sequence>MKHKVAILTLVSVLALALAAGPEVTTSDVSQGEPQKVKLYYGTYGSNDYVWGTVKTQLPTDAWLYHSEMPGRMMDNACATDGNYVYVLAGYGTSNALYRHQVGSTTWQTLAPCPMDISNGGAAIIGDTLYYCSGYSYTVGATVDTMFKYCISTNTWTSGPGPFTGTTYNWQPLVFACRGKLYYISGCNQPGATSPTREVYCYTPGSGWSRVADMNQGRVFAMGCVYHDTIWVTGGNVNNVATTHSEFYDPVSNTWTVDTTIFPRLPIATWAAASGVVGQTMFVASGVREMVALMDTCQYFDFGTRTWTVTPDVLLPVYRGTGVGNADGKAVVYGGSIGGFTPTDTCQYEVLATGNANDVGVIQIVAPGSVIVPGNVTPRAKIKNFGTNAQSNIPVYCWIDSAGTRVYNQSATYAGPLAPGATADVDFSPQWRAVGGTYNVTMFTDLSGDESRTNDTLRGTAQVMQYSIDWYQSDTIQPDRVSRTACVNDAQGRLHVICGNCFTHTSHPSDMIYDTVTHTWSTGLTHPAGGGAGVHNHDAVRIGDVIWVGGGSSGSGFYNNLTKLDLGANTWTSATAMPQSNLLYYSLGEYADSGWVYCFGGSPDGTGGPINNCYRYDPSTNAWSAMANMPEVRRNAMVARVGDTIYVIGGMSTNDYTSTRGTVWKYSVLGNTWTVATDSMPDRLGWGRAVTYSYSGGTFIYVFGGYRAGTIVNTCWRYDVNSHTWTQDRALLTATRSHGGSISGNFIWVAGGYNTTPGILPNVQKGVIALTGIEEGKPSISWEGIESVKPTLVREFCRISYSVPARSNVNLSVYDATGSLVRTLVDGTVDAGNQTVTWDRRDAAGRRVAAGTYFYRLSINGNSVSAKALLLQ</sequence>
<protein>
    <recommendedName>
        <fullName evidence="6">T9SS type A sorting domain-containing protein</fullName>
    </recommendedName>
</protein>
<dbReference type="Pfam" id="PF07705">
    <property type="entry name" value="CARDB"/>
    <property type="match status" value="1"/>
</dbReference>
<dbReference type="InterPro" id="IPR006652">
    <property type="entry name" value="Kelch_1"/>
</dbReference>
<gene>
    <name evidence="4" type="ORF">ENP94_00245</name>
    <name evidence="5" type="ORF">ENS16_06615</name>
</gene>
<dbReference type="SMART" id="SM00612">
    <property type="entry name" value="Kelch"/>
    <property type="match status" value="6"/>
</dbReference>
<evidence type="ECO:0000313" key="5">
    <source>
        <dbReference type="EMBL" id="HFJ54342.1"/>
    </source>
</evidence>
<dbReference type="SUPFAM" id="SSF117281">
    <property type="entry name" value="Kelch motif"/>
    <property type="match status" value="3"/>
</dbReference>
<proteinExistence type="predicted"/>
<evidence type="ECO:0000313" key="4">
    <source>
        <dbReference type="EMBL" id="HEA86432.1"/>
    </source>
</evidence>
<dbReference type="EMBL" id="DSTU01000008">
    <property type="protein sequence ID" value="HFJ54342.1"/>
    <property type="molecule type" value="Genomic_DNA"/>
</dbReference>
<dbReference type="Pfam" id="PF13860">
    <property type="entry name" value="FlgD_ig"/>
    <property type="match status" value="1"/>
</dbReference>
<evidence type="ECO:0008006" key="6">
    <source>
        <dbReference type="Google" id="ProtNLM"/>
    </source>
</evidence>
<feature type="domain" description="FlgD/Vpr Ig-like" evidence="3">
    <location>
        <begin position="807"/>
        <end position="857"/>
    </location>
</feature>
<dbReference type="Pfam" id="PF24681">
    <property type="entry name" value="Kelch_KLHDC2_KLHL20_DRC7"/>
    <property type="match status" value="1"/>
</dbReference>
<organism evidence="4">
    <name type="scientific">candidate division WOR-3 bacterium</name>
    <dbReference type="NCBI Taxonomy" id="2052148"/>
    <lineage>
        <taxon>Bacteria</taxon>
        <taxon>Bacteria division WOR-3</taxon>
    </lineage>
</organism>
<evidence type="ECO:0000256" key="1">
    <source>
        <dbReference type="SAM" id="SignalP"/>
    </source>
</evidence>
<feature type="signal peptide" evidence="1">
    <location>
        <begin position="1"/>
        <end position="19"/>
    </location>
</feature>
<reference evidence="4" key="1">
    <citation type="journal article" date="2020" name="mSystems">
        <title>Genome- and Community-Level Interaction Insights into Carbon Utilization and Element Cycling Functions of Hydrothermarchaeota in Hydrothermal Sediment.</title>
        <authorList>
            <person name="Zhou Z."/>
            <person name="Liu Y."/>
            <person name="Xu W."/>
            <person name="Pan J."/>
            <person name="Luo Z.H."/>
            <person name="Li M."/>
        </authorList>
    </citation>
    <scope>NUCLEOTIDE SEQUENCE [LARGE SCALE GENOMIC DNA]</scope>
    <source>
        <strain evidence="4">SpSt-265</strain>
        <strain evidence="5">SpSt-465</strain>
    </source>
</reference>
<dbReference type="InterPro" id="IPR015915">
    <property type="entry name" value="Kelch-typ_b-propeller"/>
</dbReference>
<dbReference type="Gene3D" id="2.120.10.80">
    <property type="entry name" value="Kelch-type beta propeller"/>
    <property type="match status" value="4"/>
</dbReference>
<feature type="chain" id="PRO_5039820210" description="T9SS type A sorting domain-containing protein" evidence="1">
    <location>
        <begin position="20"/>
        <end position="872"/>
    </location>
</feature>
<dbReference type="AlphaFoldDB" id="A0A7C1NAJ7"/>
<dbReference type="InterPro" id="IPR025965">
    <property type="entry name" value="FlgD/Vpr_Ig-like"/>
</dbReference>